<feature type="domain" description="Protein-glutamine gamma-glutamyltransferase-like C-terminal" evidence="2">
    <location>
        <begin position="131"/>
        <end position="200"/>
    </location>
</feature>
<dbReference type="Pfam" id="PF13559">
    <property type="entry name" value="DUF4129"/>
    <property type="match status" value="1"/>
</dbReference>
<keyword evidence="1" id="KW-0472">Membrane</keyword>
<evidence type="ECO:0000259" key="2">
    <source>
        <dbReference type="Pfam" id="PF13559"/>
    </source>
</evidence>
<evidence type="ECO:0000313" key="3">
    <source>
        <dbReference type="EMBL" id="MBB5134822.1"/>
    </source>
</evidence>
<accession>A0A840P657</accession>
<evidence type="ECO:0000256" key="1">
    <source>
        <dbReference type="SAM" id="Phobius"/>
    </source>
</evidence>
<proteinExistence type="predicted"/>
<keyword evidence="4" id="KW-1185">Reference proteome</keyword>
<organism evidence="3 4">
    <name type="scientific">Thermocatellispora tengchongensis</name>
    <dbReference type="NCBI Taxonomy" id="1073253"/>
    <lineage>
        <taxon>Bacteria</taxon>
        <taxon>Bacillati</taxon>
        <taxon>Actinomycetota</taxon>
        <taxon>Actinomycetes</taxon>
        <taxon>Streptosporangiales</taxon>
        <taxon>Streptosporangiaceae</taxon>
        <taxon>Thermocatellispora</taxon>
    </lineage>
</organism>
<comment type="caution">
    <text evidence="3">The sequence shown here is derived from an EMBL/GenBank/DDBJ whole genome shotgun (WGS) entry which is preliminary data.</text>
</comment>
<feature type="transmembrane region" description="Helical" evidence="1">
    <location>
        <begin position="60"/>
        <end position="82"/>
    </location>
</feature>
<name>A0A840P657_9ACTN</name>
<sequence>MTTPYLLLSPPVDIERGEAQGRALRELLGGRYEHESLPDRVMRTVQQYLGDLFDTTAGPAGGLLAVAGIVLVLGGLVALLVWQAKRASRGRAKRAAEDIFGARARSAAEHRAESERLAAEGQYAEAVRERLRAVARDLEERAVVDGLPGRTADELAREAGRALPAFAADLAAAARVFDDVTYGEVPGTPAAYETLRSLDERLRAAKPALAEGAR</sequence>
<dbReference type="AlphaFoldDB" id="A0A840P657"/>
<evidence type="ECO:0000313" key="4">
    <source>
        <dbReference type="Proteomes" id="UP000578449"/>
    </source>
</evidence>
<dbReference type="InterPro" id="IPR025403">
    <property type="entry name" value="TgpA-like_C"/>
</dbReference>
<dbReference type="EMBL" id="JACHGN010000009">
    <property type="protein sequence ID" value="MBB5134822.1"/>
    <property type="molecule type" value="Genomic_DNA"/>
</dbReference>
<protein>
    <recommendedName>
        <fullName evidence="2">Protein-glutamine gamma-glutamyltransferase-like C-terminal domain-containing protein</fullName>
    </recommendedName>
</protein>
<keyword evidence="1" id="KW-1133">Transmembrane helix</keyword>
<gene>
    <name evidence="3" type="ORF">HNP84_004556</name>
</gene>
<dbReference type="RefSeq" id="WP_185051706.1">
    <property type="nucleotide sequence ID" value="NZ_BAABIX010000004.1"/>
</dbReference>
<reference evidence="3 4" key="1">
    <citation type="submission" date="2020-08" db="EMBL/GenBank/DDBJ databases">
        <title>Genomic Encyclopedia of Type Strains, Phase IV (KMG-IV): sequencing the most valuable type-strain genomes for metagenomic binning, comparative biology and taxonomic classification.</title>
        <authorList>
            <person name="Goeker M."/>
        </authorList>
    </citation>
    <scope>NUCLEOTIDE SEQUENCE [LARGE SCALE GENOMIC DNA]</scope>
    <source>
        <strain evidence="3 4">DSM 45615</strain>
    </source>
</reference>
<dbReference type="Proteomes" id="UP000578449">
    <property type="component" value="Unassembled WGS sequence"/>
</dbReference>
<keyword evidence="1" id="KW-0812">Transmembrane</keyword>